<organism evidence="2 3">
    <name type="scientific">Haemaphysalis longicornis</name>
    <name type="common">Bush tick</name>
    <dbReference type="NCBI Taxonomy" id="44386"/>
    <lineage>
        <taxon>Eukaryota</taxon>
        <taxon>Metazoa</taxon>
        <taxon>Ecdysozoa</taxon>
        <taxon>Arthropoda</taxon>
        <taxon>Chelicerata</taxon>
        <taxon>Arachnida</taxon>
        <taxon>Acari</taxon>
        <taxon>Parasitiformes</taxon>
        <taxon>Ixodida</taxon>
        <taxon>Ixodoidea</taxon>
        <taxon>Ixodidae</taxon>
        <taxon>Haemaphysalinae</taxon>
        <taxon>Haemaphysalis</taxon>
    </lineage>
</organism>
<evidence type="ECO:0000259" key="1">
    <source>
        <dbReference type="Pfam" id="PF01683"/>
    </source>
</evidence>
<sequence length="81" mass="8892">MQYEALDVMLLGENCTHDNECSSHLMCSAQTCACMPGYRKVKDWCEPTKMADGTGRVRPVYACVCVCISAHGSCLCHRTNG</sequence>
<dbReference type="Proteomes" id="UP000821853">
    <property type="component" value="Chromosome 5"/>
</dbReference>
<dbReference type="InterPro" id="IPR006149">
    <property type="entry name" value="EB_dom"/>
</dbReference>
<evidence type="ECO:0000313" key="3">
    <source>
        <dbReference type="Proteomes" id="UP000821853"/>
    </source>
</evidence>
<reference evidence="2 3" key="1">
    <citation type="journal article" date="2020" name="Cell">
        <title>Large-Scale Comparative Analyses of Tick Genomes Elucidate Their Genetic Diversity and Vector Capacities.</title>
        <authorList>
            <consortium name="Tick Genome and Microbiome Consortium (TIGMIC)"/>
            <person name="Jia N."/>
            <person name="Wang J."/>
            <person name="Shi W."/>
            <person name="Du L."/>
            <person name="Sun Y."/>
            <person name="Zhan W."/>
            <person name="Jiang J.F."/>
            <person name="Wang Q."/>
            <person name="Zhang B."/>
            <person name="Ji P."/>
            <person name="Bell-Sakyi L."/>
            <person name="Cui X.M."/>
            <person name="Yuan T.T."/>
            <person name="Jiang B.G."/>
            <person name="Yang W.F."/>
            <person name="Lam T.T."/>
            <person name="Chang Q.C."/>
            <person name="Ding S.J."/>
            <person name="Wang X.J."/>
            <person name="Zhu J.G."/>
            <person name="Ruan X.D."/>
            <person name="Zhao L."/>
            <person name="Wei J.T."/>
            <person name="Ye R.Z."/>
            <person name="Que T.C."/>
            <person name="Du C.H."/>
            <person name="Zhou Y.H."/>
            <person name="Cheng J.X."/>
            <person name="Dai P.F."/>
            <person name="Guo W.B."/>
            <person name="Han X.H."/>
            <person name="Huang E.J."/>
            <person name="Li L.F."/>
            <person name="Wei W."/>
            <person name="Gao Y.C."/>
            <person name="Liu J.Z."/>
            <person name="Shao H.Z."/>
            <person name="Wang X."/>
            <person name="Wang C.C."/>
            <person name="Yang T.C."/>
            <person name="Huo Q.B."/>
            <person name="Li W."/>
            <person name="Chen H.Y."/>
            <person name="Chen S.E."/>
            <person name="Zhou L.G."/>
            <person name="Ni X.B."/>
            <person name="Tian J.H."/>
            <person name="Sheng Y."/>
            <person name="Liu T."/>
            <person name="Pan Y.S."/>
            <person name="Xia L.Y."/>
            <person name="Li J."/>
            <person name="Zhao F."/>
            <person name="Cao W.C."/>
        </authorList>
    </citation>
    <scope>NUCLEOTIDE SEQUENCE [LARGE SCALE GENOMIC DNA]</scope>
    <source>
        <strain evidence="2">HaeL-2018</strain>
    </source>
</reference>
<gene>
    <name evidence="2" type="ORF">HPB48_015429</name>
</gene>
<feature type="domain" description="EB" evidence="1">
    <location>
        <begin position="9"/>
        <end position="45"/>
    </location>
</feature>
<dbReference type="AlphaFoldDB" id="A0A9J6GAP6"/>
<name>A0A9J6GAP6_HAELO</name>
<dbReference type="VEuPathDB" id="VectorBase:HLOH_058388"/>
<dbReference type="EMBL" id="JABSTR010000007">
    <property type="protein sequence ID" value="KAH9375454.1"/>
    <property type="molecule type" value="Genomic_DNA"/>
</dbReference>
<evidence type="ECO:0000313" key="2">
    <source>
        <dbReference type="EMBL" id="KAH9375454.1"/>
    </source>
</evidence>
<comment type="caution">
    <text evidence="2">The sequence shown here is derived from an EMBL/GenBank/DDBJ whole genome shotgun (WGS) entry which is preliminary data.</text>
</comment>
<dbReference type="OrthoDB" id="6478346at2759"/>
<proteinExistence type="predicted"/>
<dbReference type="Pfam" id="PF01683">
    <property type="entry name" value="EB"/>
    <property type="match status" value="1"/>
</dbReference>
<keyword evidence="3" id="KW-1185">Reference proteome</keyword>
<protein>
    <recommendedName>
        <fullName evidence="1">EB domain-containing protein</fullName>
    </recommendedName>
</protein>
<accession>A0A9J6GAP6</accession>